<dbReference type="EMBL" id="CP063213">
    <property type="protein sequence ID" value="QOR45262.1"/>
    <property type="molecule type" value="Genomic_DNA"/>
</dbReference>
<keyword evidence="2" id="KW-1185">Reference proteome</keyword>
<dbReference type="Proteomes" id="UP000595053">
    <property type="component" value="Chromosome"/>
</dbReference>
<evidence type="ECO:0000313" key="1">
    <source>
        <dbReference type="EMBL" id="QOR45262.1"/>
    </source>
</evidence>
<dbReference type="PANTHER" id="PTHR35309">
    <property type="match status" value="1"/>
</dbReference>
<dbReference type="GO" id="GO:0009976">
    <property type="term" value="F:tocopherol cyclase activity"/>
    <property type="evidence" value="ECO:0007669"/>
    <property type="project" value="InterPro"/>
</dbReference>
<dbReference type="Pfam" id="PF14249">
    <property type="entry name" value="Tocopherol_cycl"/>
    <property type="match status" value="1"/>
</dbReference>
<sequence length="335" mass="36057">MMLHRYRATGADLPFADLRLSHPGVAMEGYYWKVTDPSAGRVLIAGIGVNQGPDGPWATLFLGASNGFVRELALPGAQAGEDGVWARSGDAFYGDGRRLIVDLGPDARLDLTFSGVEGWPRRALGGSSIFQCVPGLNQYWHPWILGGVVNGVATIGDETWDLRGAQLYAEKNWGREGFPEAWWWGQGQGFAGGASVAFAGGKVTAGKLHTTVTALVVRLPDGRVIRLGNPGTSPVRANVRPGRWELRGRSVRWAITVDAQAPTEDALILPVPLPSHNINVPGDLENLTGSMRVSVRHRAGLGRWKTVWSGSTDLAALEIGGLERAAQEASRRRKQ</sequence>
<evidence type="ECO:0000313" key="2">
    <source>
        <dbReference type="Proteomes" id="UP000595053"/>
    </source>
</evidence>
<dbReference type="InterPro" id="IPR025893">
    <property type="entry name" value="Tocopherol_cyclase"/>
</dbReference>
<name>A0A7M1QSY4_9ACTO</name>
<gene>
    <name evidence="1" type="ORF">INS88_08255</name>
</gene>
<reference evidence="1 2" key="1">
    <citation type="submission" date="2020-10" db="EMBL/GenBank/DDBJ databases">
        <title>Trueperella pecoris sp. nov. isolated from bovine and porcine specimens.</title>
        <authorList>
            <person name="Schoenecker L."/>
            <person name="Schnydrig P."/>
            <person name="Brodard I."/>
            <person name="Thomann A."/>
            <person name="Hemphill A."/>
            <person name="Rodriguez-Campos S."/>
            <person name="Perreten V."/>
            <person name="Jores J."/>
            <person name="Kittl S."/>
        </authorList>
    </citation>
    <scope>NUCLEOTIDE SEQUENCE [LARGE SCALE GENOMIC DNA]</scope>
    <source>
        <strain evidence="1 2">15A0121</strain>
    </source>
</reference>
<dbReference type="AlphaFoldDB" id="A0A7M1QSY4"/>
<protein>
    <recommendedName>
        <fullName evidence="3">Tocopherol cyclase</fullName>
    </recommendedName>
</protein>
<evidence type="ECO:0008006" key="3">
    <source>
        <dbReference type="Google" id="ProtNLM"/>
    </source>
</evidence>
<accession>A0A8A5UCC6</accession>
<organism evidence="1 2">
    <name type="scientific">Trueperella pecoris</name>
    <dbReference type="NCBI Taxonomy" id="2733571"/>
    <lineage>
        <taxon>Bacteria</taxon>
        <taxon>Bacillati</taxon>
        <taxon>Actinomycetota</taxon>
        <taxon>Actinomycetes</taxon>
        <taxon>Actinomycetales</taxon>
        <taxon>Actinomycetaceae</taxon>
        <taxon>Trueperella</taxon>
    </lineage>
</organism>
<proteinExistence type="predicted"/>
<dbReference type="PANTHER" id="PTHR35309:SF4">
    <property type="entry name" value="TOCOPHEROL CYCLASE"/>
    <property type="match status" value="1"/>
</dbReference>
<accession>A0A7M1QSY4</accession>
<dbReference type="RefSeq" id="WP_193326989.1">
    <property type="nucleotide sequence ID" value="NZ_CP053291.1"/>
</dbReference>
<dbReference type="SUPFAM" id="SSF159245">
    <property type="entry name" value="AttH-like"/>
    <property type="match status" value="1"/>
</dbReference>